<protein>
    <submittedName>
        <fullName evidence="3">2-(1,2-epoxy-1,2-dihydrophenyl)acetyl-CoA isomerase</fullName>
        <ecNumber evidence="3">5.3.3.18</ecNumber>
    </submittedName>
</protein>
<evidence type="ECO:0000313" key="3">
    <source>
        <dbReference type="EMBL" id="MDQ0340890.1"/>
    </source>
</evidence>
<dbReference type="PROSITE" id="PS00166">
    <property type="entry name" value="ENOYL_COA_HYDRATASE"/>
    <property type="match status" value="1"/>
</dbReference>
<evidence type="ECO:0000256" key="2">
    <source>
        <dbReference type="RuleBase" id="RU003707"/>
    </source>
</evidence>
<dbReference type="Pfam" id="PF00378">
    <property type="entry name" value="ECH_1"/>
    <property type="match status" value="1"/>
</dbReference>
<accession>A0ABU0CXN6</accession>
<dbReference type="Proteomes" id="UP001232445">
    <property type="component" value="Unassembled WGS sequence"/>
</dbReference>
<dbReference type="PANTHER" id="PTHR43459">
    <property type="entry name" value="ENOYL-COA HYDRATASE"/>
    <property type="match status" value="1"/>
</dbReference>
<sequence length="259" mass="28534">METIRFEVQDKIATITFNRPRVLNAFNLELHEEFCHALNTAREDEEVRCIVIRGEGRAFSAGADLKAMQERDETVDVGDYLRQTYNRTIKLMTEIEKPIVAAVHGPAHGAGLGVALAADFRIASESANFCLAFIKIGLMPDAGTHYFLPRLIGLGRALELAASGETIDAKQAYAIGLVNRVVGDDRLGEETVQLASQLAFMPTKAFGYMKKTMLSSFESDLSTVLEAEAKGQSILANTEDHREGVAAFYEKRKSVFKGR</sequence>
<dbReference type="PANTHER" id="PTHR43459:SF1">
    <property type="entry name" value="EG:BACN32G11.4 PROTEIN"/>
    <property type="match status" value="1"/>
</dbReference>
<evidence type="ECO:0000256" key="1">
    <source>
        <dbReference type="ARBA" id="ARBA00005254"/>
    </source>
</evidence>
<comment type="caution">
    <text evidence="3">The sequence shown here is derived from an EMBL/GenBank/DDBJ whole genome shotgun (WGS) entry which is preliminary data.</text>
</comment>
<dbReference type="InterPro" id="IPR018376">
    <property type="entry name" value="Enoyl-CoA_hyd/isom_CS"/>
</dbReference>
<organism evidence="3 4">
    <name type="scientific">Caldalkalibacillus uzonensis</name>
    <dbReference type="NCBI Taxonomy" id="353224"/>
    <lineage>
        <taxon>Bacteria</taxon>
        <taxon>Bacillati</taxon>
        <taxon>Bacillota</taxon>
        <taxon>Bacilli</taxon>
        <taxon>Bacillales</taxon>
        <taxon>Bacillaceae</taxon>
        <taxon>Caldalkalibacillus</taxon>
    </lineage>
</organism>
<dbReference type="RefSeq" id="WP_307343296.1">
    <property type="nucleotide sequence ID" value="NZ_JAUSUQ010000022.1"/>
</dbReference>
<dbReference type="EC" id="5.3.3.18" evidence="3"/>
<dbReference type="InterPro" id="IPR001753">
    <property type="entry name" value="Enoyl-CoA_hydra/iso"/>
</dbReference>
<keyword evidence="3" id="KW-0413">Isomerase</keyword>
<comment type="similarity">
    <text evidence="1 2">Belongs to the enoyl-CoA hydratase/isomerase family.</text>
</comment>
<gene>
    <name evidence="3" type="ORF">J2S00_003730</name>
</gene>
<keyword evidence="4" id="KW-1185">Reference proteome</keyword>
<proteinExistence type="inferred from homology"/>
<reference evidence="3 4" key="1">
    <citation type="submission" date="2023-07" db="EMBL/GenBank/DDBJ databases">
        <title>Genomic Encyclopedia of Type Strains, Phase IV (KMG-IV): sequencing the most valuable type-strain genomes for metagenomic binning, comparative biology and taxonomic classification.</title>
        <authorList>
            <person name="Goeker M."/>
        </authorList>
    </citation>
    <scope>NUCLEOTIDE SEQUENCE [LARGE SCALE GENOMIC DNA]</scope>
    <source>
        <strain evidence="3 4">DSM 17740</strain>
    </source>
</reference>
<name>A0ABU0CXN6_9BACI</name>
<dbReference type="InterPro" id="IPR029045">
    <property type="entry name" value="ClpP/crotonase-like_dom_sf"/>
</dbReference>
<evidence type="ECO:0000313" key="4">
    <source>
        <dbReference type="Proteomes" id="UP001232445"/>
    </source>
</evidence>
<dbReference type="Gene3D" id="1.10.12.10">
    <property type="entry name" value="Lyase 2-enoyl-coa Hydratase, Chain A, domain 2"/>
    <property type="match status" value="1"/>
</dbReference>
<dbReference type="SUPFAM" id="SSF52096">
    <property type="entry name" value="ClpP/crotonase"/>
    <property type="match status" value="1"/>
</dbReference>
<dbReference type="InterPro" id="IPR014748">
    <property type="entry name" value="Enoyl-CoA_hydra_C"/>
</dbReference>
<dbReference type="GO" id="GO:0016853">
    <property type="term" value="F:isomerase activity"/>
    <property type="evidence" value="ECO:0007669"/>
    <property type="project" value="UniProtKB-KW"/>
</dbReference>
<dbReference type="CDD" id="cd06558">
    <property type="entry name" value="crotonase-like"/>
    <property type="match status" value="1"/>
</dbReference>
<dbReference type="Gene3D" id="3.90.226.10">
    <property type="entry name" value="2-enoyl-CoA Hydratase, Chain A, domain 1"/>
    <property type="match status" value="1"/>
</dbReference>
<dbReference type="EMBL" id="JAUSUQ010000022">
    <property type="protein sequence ID" value="MDQ0340890.1"/>
    <property type="molecule type" value="Genomic_DNA"/>
</dbReference>